<feature type="region of interest" description="Disordered" evidence="1">
    <location>
        <begin position="159"/>
        <end position="186"/>
    </location>
</feature>
<reference evidence="2 3" key="1">
    <citation type="submission" date="2024-05" db="EMBL/GenBank/DDBJ databases">
        <title>The nuclear and mitochondrial genome assemblies of Tetragonisca angustula (Apidae: Meliponini), a tiny yet remarkable pollinator in the Neotropics.</title>
        <authorList>
            <person name="Ferrari R."/>
            <person name="Ricardo P.C."/>
            <person name="Dias F.C."/>
            <person name="Araujo N.S."/>
            <person name="Soares D.O."/>
            <person name="Zhou Q.-S."/>
            <person name="Zhu C.-D."/>
            <person name="Coutinho L."/>
            <person name="Airas M.C."/>
            <person name="Batista T.M."/>
        </authorList>
    </citation>
    <scope>NUCLEOTIDE SEQUENCE [LARGE SCALE GENOMIC DNA]</scope>
    <source>
        <strain evidence="2">ASF017062</strain>
        <tissue evidence="2">Abdomen</tissue>
    </source>
</reference>
<proteinExistence type="predicted"/>
<evidence type="ECO:0000256" key="1">
    <source>
        <dbReference type="SAM" id="MobiDB-lite"/>
    </source>
</evidence>
<dbReference type="AlphaFoldDB" id="A0AAW0ZGU2"/>
<gene>
    <name evidence="2" type="ORF">QLX08_009270</name>
</gene>
<keyword evidence="3" id="KW-1185">Reference proteome</keyword>
<feature type="compositionally biased region" description="Basic and acidic residues" evidence="1">
    <location>
        <begin position="208"/>
        <end position="223"/>
    </location>
</feature>
<comment type="caution">
    <text evidence="2">The sequence shown here is derived from an EMBL/GenBank/DDBJ whole genome shotgun (WGS) entry which is preliminary data.</text>
</comment>
<dbReference type="Proteomes" id="UP001432146">
    <property type="component" value="Unassembled WGS sequence"/>
</dbReference>
<organism evidence="2 3">
    <name type="scientific">Tetragonisca angustula</name>
    <dbReference type="NCBI Taxonomy" id="166442"/>
    <lineage>
        <taxon>Eukaryota</taxon>
        <taxon>Metazoa</taxon>
        <taxon>Ecdysozoa</taxon>
        <taxon>Arthropoda</taxon>
        <taxon>Hexapoda</taxon>
        <taxon>Insecta</taxon>
        <taxon>Pterygota</taxon>
        <taxon>Neoptera</taxon>
        <taxon>Endopterygota</taxon>
        <taxon>Hymenoptera</taxon>
        <taxon>Apocrita</taxon>
        <taxon>Aculeata</taxon>
        <taxon>Apoidea</taxon>
        <taxon>Anthophila</taxon>
        <taxon>Apidae</taxon>
        <taxon>Tetragonisca</taxon>
    </lineage>
</organism>
<protein>
    <submittedName>
        <fullName evidence="2">Uncharacterized protein</fullName>
    </submittedName>
</protein>
<evidence type="ECO:0000313" key="3">
    <source>
        <dbReference type="Proteomes" id="UP001432146"/>
    </source>
</evidence>
<sequence>MLHPIPQDVQQPNWHEFVQDQLKEHRIARVREEIVDRAVAIAFERYCLRKKLFEFSGECCRVAWLRLFNWVFARLDPCWKQDTTGRMMHLMVDVEPHPSPIDSWIFGNVSQIFVQKSQAFISEFPLVAATKPLNHRAAKIVQEEQTKSRSCIKEKLKEKKEEGTVMLQPKPKPRPHGVVDKSKTATGYSKKNNCSSFVHEQRNVDLSAERKKDRFDKRNKADLFPKIMKRKEGDNNSNSKKQREIKNVRRSSKNLKQDETKVLLWKKEAAATTIPLPRISDR</sequence>
<evidence type="ECO:0000313" key="2">
    <source>
        <dbReference type="EMBL" id="KAK9296874.1"/>
    </source>
</evidence>
<feature type="region of interest" description="Disordered" evidence="1">
    <location>
        <begin position="208"/>
        <end position="258"/>
    </location>
</feature>
<accession>A0AAW0ZGU2</accession>
<dbReference type="EMBL" id="JAWNGG020000202">
    <property type="protein sequence ID" value="KAK9296874.1"/>
    <property type="molecule type" value="Genomic_DNA"/>
</dbReference>
<name>A0AAW0ZGU2_9HYME</name>